<organism evidence="1 2">
    <name type="scientific">Lecanicillium saksenae</name>
    <dbReference type="NCBI Taxonomy" id="468837"/>
    <lineage>
        <taxon>Eukaryota</taxon>
        <taxon>Fungi</taxon>
        <taxon>Dikarya</taxon>
        <taxon>Ascomycota</taxon>
        <taxon>Pezizomycotina</taxon>
        <taxon>Sordariomycetes</taxon>
        <taxon>Hypocreomycetidae</taxon>
        <taxon>Hypocreales</taxon>
        <taxon>Cordycipitaceae</taxon>
        <taxon>Lecanicillium</taxon>
    </lineage>
</organism>
<keyword evidence="2" id="KW-1185">Reference proteome</keyword>
<sequence>MSDYIRIAALSAEIAQVQQEIEYWKLQEQSIAAELARSMAMMRQYTQRGQMPDPMVQAAVNNHAVALNRVRSTITQLWQRKASKEQEQADLQRRARYQGHSTRLRIWSAKEKDIRVENWEIFKKLWSSSDTAPKRSVLIHGQKLPLPSSQRAAMDPANRSSRRDFMNRIAYCHESLGQCDLGFPQCQRCIDLRLVCPGPRVGAFFVHAQADASQQPAPAPPSVAQVHQALTRIPPAASALRACRANAFDQLFVSHFIESFGLPPNVSAGPTWLERLPSFLDAHGGGHALATTSIRSASMLSYGTWARDEAIQADSYRWYASALTQLGRSVGQGGKPVAALEMAVCAAVMLIHFETWAGTSRNAWVHHVKGAASLLVLAGPESCRRGFLQSVFSHLRFQVFIASMQENTLHAFADPEWLDVPFREQGKNLFDELVDALFSVQRCLFVMQEGLRAGTEKDEDYTKTMQLLMETATKELSEWDAKYMAFMRPACWARREQKPEAMAPDYVDFVEPDEAEAAVPGLPESALMSLFYAGRLIVAQLAATACGTLNNTAHEDSYVLLNIAGRGEQSSAEPSSKLRPFMMLPGLKIASVWSPLPEVRSQARALLLNEQILISPMADIALTSGNYFSDVANSILGEPKAGIIV</sequence>
<dbReference type="Proteomes" id="UP001148737">
    <property type="component" value="Unassembled WGS sequence"/>
</dbReference>
<name>A0ACC1QT25_9HYPO</name>
<proteinExistence type="predicted"/>
<protein>
    <submittedName>
        <fullName evidence="1">Uncharacterized protein</fullName>
    </submittedName>
</protein>
<accession>A0ACC1QT25</accession>
<dbReference type="EMBL" id="JANAKD010000568">
    <property type="protein sequence ID" value="KAJ3492700.1"/>
    <property type="molecule type" value="Genomic_DNA"/>
</dbReference>
<evidence type="ECO:0000313" key="1">
    <source>
        <dbReference type="EMBL" id="KAJ3492700.1"/>
    </source>
</evidence>
<gene>
    <name evidence="1" type="ORF">NLG97_g5204</name>
</gene>
<evidence type="ECO:0000313" key="2">
    <source>
        <dbReference type="Proteomes" id="UP001148737"/>
    </source>
</evidence>
<comment type="caution">
    <text evidence="1">The sequence shown here is derived from an EMBL/GenBank/DDBJ whole genome shotgun (WGS) entry which is preliminary data.</text>
</comment>
<reference evidence="1" key="1">
    <citation type="submission" date="2022-07" db="EMBL/GenBank/DDBJ databases">
        <title>Genome Sequence of Lecanicillium saksenae.</title>
        <authorList>
            <person name="Buettner E."/>
        </authorList>
    </citation>
    <scope>NUCLEOTIDE SEQUENCE</scope>
    <source>
        <strain evidence="1">VT-O1</strain>
    </source>
</reference>